<dbReference type="InterPro" id="IPR000330">
    <property type="entry name" value="SNF2_N"/>
</dbReference>
<dbReference type="InterPro" id="IPR049730">
    <property type="entry name" value="SNF2/RAD54-like_C"/>
</dbReference>
<evidence type="ECO:0000259" key="4">
    <source>
        <dbReference type="PROSITE" id="PS51194"/>
    </source>
</evidence>
<organism evidence="5 6">
    <name type="scientific">Micromonospora cathayae</name>
    <dbReference type="NCBI Taxonomy" id="3028804"/>
    <lineage>
        <taxon>Bacteria</taxon>
        <taxon>Bacillati</taxon>
        <taxon>Actinomycetota</taxon>
        <taxon>Actinomycetes</taxon>
        <taxon>Micromonosporales</taxon>
        <taxon>Micromonosporaceae</taxon>
        <taxon>Micromonospora</taxon>
    </lineage>
</organism>
<dbReference type="Gene3D" id="3.40.50.10810">
    <property type="entry name" value="Tandem AAA-ATPase domain"/>
    <property type="match status" value="1"/>
</dbReference>
<evidence type="ECO:0000313" key="6">
    <source>
        <dbReference type="Proteomes" id="UP001219605"/>
    </source>
</evidence>
<keyword evidence="1" id="KW-0378">Hydrolase</keyword>
<dbReference type="PROSITE" id="PS51194">
    <property type="entry name" value="HELICASE_CTER"/>
    <property type="match status" value="1"/>
</dbReference>
<dbReference type="Pfam" id="PF00271">
    <property type="entry name" value="Helicase_C"/>
    <property type="match status" value="1"/>
</dbReference>
<evidence type="ECO:0000256" key="1">
    <source>
        <dbReference type="ARBA" id="ARBA00022801"/>
    </source>
</evidence>
<dbReference type="EMBL" id="CP118615">
    <property type="protein sequence ID" value="WDZ84561.1"/>
    <property type="molecule type" value="Genomic_DNA"/>
</dbReference>
<evidence type="ECO:0000313" key="5">
    <source>
        <dbReference type="EMBL" id="WDZ84561.1"/>
    </source>
</evidence>
<dbReference type="CDD" id="cd18793">
    <property type="entry name" value="SF2_C_SNF"/>
    <property type="match status" value="1"/>
</dbReference>
<dbReference type="Gene3D" id="3.40.50.300">
    <property type="entry name" value="P-loop containing nucleotide triphosphate hydrolases"/>
    <property type="match status" value="1"/>
</dbReference>
<dbReference type="PROSITE" id="PS51192">
    <property type="entry name" value="HELICASE_ATP_BIND_1"/>
    <property type="match status" value="1"/>
</dbReference>
<proteinExistence type="predicted"/>
<evidence type="ECO:0000259" key="3">
    <source>
        <dbReference type="PROSITE" id="PS51192"/>
    </source>
</evidence>
<feature type="domain" description="Helicase ATP-binding" evidence="3">
    <location>
        <begin position="564"/>
        <end position="724"/>
    </location>
</feature>
<protein>
    <submittedName>
        <fullName evidence="5">DEAD/DEAH box helicase</fullName>
    </submittedName>
</protein>
<dbReference type="InterPro" id="IPR014001">
    <property type="entry name" value="Helicase_ATP-bd"/>
</dbReference>
<gene>
    <name evidence="5" type="ORF">PVK37_29700</name>
</gene>
<accession>A0ABY7ZNI8</accession>
<dbReference type="SUPFAM" id="SSF52540">
    <property type="entry name" value="P-loop containing nucleoside triphosphate hydrolases"/>
    <property type="match status" value="2"/>
</dbReference>
<dbReference type="Pfam" id="PF00176">
    <property type="entry name" value="SNF2-rel_dom"/>
    <property type="match status" value="1"/>
</dbReference>
<dbReference type="RefSeq" id="WP_275031134.1">
    <property type="nucleotide sequence ID" value="NZ_CP118615.1"/>
</dbReference>
<dbReference type="CDD" id="cd18012">
    <property type="entry name" value="DEXQc_arch_SWI2_SNF2"/>
    <property type="match status" value="1"/>
</dbReference>
<dbReference type="InterPro" id="IPR038718">
    <property type="entry name" value="SNF2-like_sf"/>
</dbReference>
<reference evidence="5 6" key="1">
    <citation type="submission" date="2023-02" db="EMBL/GenBank/DDBJ databases">
        <authorList>
            <person name="Mo P."/>
        </authorList>
    </citation>
    <scope>NUCLEOTIDE SEQUENCE [LARGE SCALE GENOMIC DNA]</scope>
    <source>
        <strain evidence="5 6">HUAS 3</strain>
    </source>
</reference>
<dbReference type="PANTHER" id="PTHR10799">
    <property type="entry name" value="SNF2/RAD54 HELICASE FAMILY"/>
    <property type="match status" value="1"/>
</dbReference>
<feature type="region of interest" description="Disordered" evidence="2">
    <location>
        <begin position="20"/>
        <end position="41"/>
    </location>
</feature>
<dbReference type="SMART" id="SM00490">
    <property type="entry name" value="HELICc"/>
    <property type="match status" value="1"/>
</dbReference>
<dbReference type="SMART" id="SM00487">
    <property type="entry name" value="DEXDc"/>
    <property type="match status" value="1"/>
</dbReference>
<dbReference type="GO" id="GO:0004386">
    <property type="term" value="F:helicase activity"/>
    <property type="evidence" value="ECO:0007669"/>
    <property type="project" value="UniProtKB-KW"/>
</dbReference>
<dbReference type="InterPro" id="IPR022138">
    <property type="entry name" value="DUF3670"/>
</dbReference>
<dbReference type="InterPro" id="IPR027417">
    <property type="entry name" value="P-loop_NTPase"/>
</dbReference>
<dbReference type="InterPro" id="IPR001650">
    <property type="entry name" value="Helicase_C-like"/>
</dbReference>
<feature type="domain" description="Helicase C-terminal" evidence="4">
    <location>
        <begin position="850"/>
        <end position="1006"/>
    </location>
</feature>
<name>A0ABY7ZNI8_9ACTN</name>
<keyword evidence="5" id="KW-0547">Nucleotide-binding</keyword>
<dbReference type="Proteomes" id="UP001219605">
    <property type="component" value="Chromosome"/>
</dbReference>
<keyword evidence="6" id="KW-1185">Reference proteome</keyword>
<evidence type="ECO:0000256" key="2">
    <source>
        <dbReference type="SAM" id="MobiDB-lite"/>
    </source>
</evidence>
<keyword evidence="5" id="KW-0067">ATP-binding</keyword>
<keyword evidence="5" id="KW-0347">Helicase</keyword>
<sequence>MLVVHGSWLVGVGLAVWGESSSAPARPARRPGRPPRERPHPFAADHATLTAALGPAATAATAGSTPLVLPTRGGVPLDSPELVRTAAVDPLRGAVTPARWQVPTLTYAPADALTLLRWIDALAGVPGAGLRHLAALAGFATDLVARGRVLPVVLDDERAAYPDRADPDHGVAAWHPLLTGADAGWARALTLALPPSVRADGAAGPGEVVADALDALTDAAARAALGDLRLPGTGRGDAVAGWLRALIGPRGGFRAEPAERDALRAELDAWQRDAVGSPVRASFRLAAPPPVPDLPTDADLPGGDPDSWRVEFGLQAADEPNLMVDAATVWRDPAGAAVFGDRVDDPQETLLAELGRASRLWPALDDALRTATPETLTLDIEGAHRFLREGAPVLHAAGFGVLLPTWWQRPTARLGARLTARSRTAPGTVATAGGVGLDALVDYRWELALGDQPLTADELTELARRKTPLVRLRGQWVELDPRRLAAGLRLLRSSGELTVADLLRLGLADGDAPDGLPVVEISADGALGDLLSGQAERRLTPLDPPPTFTGTLRPYQRRGLAWLAFLQSLGLGGILADDMGLGKTVQLLALLAADPPETGPTLLVCPMSLVGNWQREAARFTPKLRVHVHHGADRARGERFAEAVHDTDLMITTYSVAARDAVALAGVAWHRVVVDEAQAIKNAATRQAEAVRLLPARHRIAVTGTPVENRLADLWSIMQFANPGLLGPAATFRKKYAEPVERHGDEAAAARLRRITGPFVLRRLKTDRSIISDLPEKLEMEVLCNLTAEQAGLYRAVVDDMLAKIESADGIERRGLVLATMTKLKQVCNHPAHLLRDGSALPGRSGKLARLEEILDEVLAAGEKALLFSQYAEFGGMLRGHLSARFGREVLFLHGGVGKAERDEMVTGFQAPGGPSVFVLSLKAGGTGLTLTAANHVVHVDRWWNPAVEDQATDRAFRIGQRRRVQVRKFVCAGTVEEKVATMITEKRGLAAKVVGSGEQWLTELSTDQLRDLFVLDPGAVVE</sequence>
<dbReference type="Pfam" id="PF12419">
    <property type="entry name" value="DUF3670"/>
    <property type="match status" value="1"/>
</dbReference>